<dbReference type="InterPro" id="IPR043472">
    <property type="entry name" value="Macro_dom-like"/>
</dbReference>
<comment type="caution">
    <text evidence="10">The sequence shown here is derived from an EMBL/GenBank/DDBJ whole genome shotgun (WGS) entry which is preliminary data.</text>
</comment>
<evidence type="ECO:0000256" key="2">
    <source>
        <dbReference type="ARBA" id="ARBA00000967"/>
    </source>
</evidence>
<evidence type="ECO:0000256" key="4">
    <source>
        <dbReference type="ARBA" id="ARBA00022438"/>
    </source>
</evidence>
<feature type="active site" evidence="8">
    <location>
        <position position="276"/>
    </location>
</feature>
<comment type="catalytic activity">
    <reaction evidence="2 8">
        <text>Release of an N-terminal amino acid, preferentially leucine, but not glutamic or aspartic acids.</text>
        <dbReference type="EC" id="3.4.11.10"/>
    </reaction>
</comment>
<dbReference type="GO" id="GO:0004177">
    <property type="term" value="F:aminopeptidase activity"/>
    <property type="evidence" value="ECO:0007669"/>
    <property type="project" value="UniProtKB-KW"/>
</dbReference>
<dbReference type="EC" id="3.4.11.10" evidence="8"/>
<dbReference type="RefSeq" id="WP_378156243.1">
    <property type="nucleotide sequence ID" value="NZ_JBHSEC010000020.1"/>
</dbReference>
<evidence type="ECO:0000256" key="5">
    <source>
        <dbReference type="ARBA" id="ARBA00022670"/>
    </source>
</evidence>
<evidence type="ECO:0000256" key="8">
    <source>
        <dbReference type="HAMAP-Rule" id="MF_00181"/>
    </source>
</evidence>
<keyword evidence="11" id="KW-1185">Reference proteome</keyword>
<protein>
    <recommendedName>
        <fullName evidence="8">Probable cytosol aminopeptidase</fullName>
        <ecNumber evidence="8">3.4.11.1</ecNumber>
    </recommendedName>
    <alternativeName>
        <fullName evidence="8">Leucine aminopeptidase</fullName>
        <shortName evidence="8">LAP</shortName>
        <ecNumber evidence="8">3.4.11.10</ecNumber>
    </alternativeName>
    <alternativeName>
        <fullName evidence="8">Leucyl aminopeptidase</fullName>
    </alternativeName>
</protein>
<keyword evidence="6 8" id="KW-0378">Hydrolase</keyword>
<dbReference type="EMBL" id="JBHSEC010000020">
    <property type="protein sequence ID" value="MFC4411361.1"/>
    <property type="molecule type" value="Genomic_DNA"/>
</dbReference>
<sequence length="501" mass="54084">MKLDVVGMDFSQVNSDVLIVGVSKHPENTTGWDHFSKLFGEHINNWVSNGDISCDLKKVTKIPSLDSSFKRVLFVGLGNRKELQIDDLRQVFAAAGKELVNMKVESASVWLGSFTNDEITEEDVAYVSAEGIVLGSYVFRDYKTTSNEKDFDLKSLQYLSAEPSEELKAAFEVGQVYGKSVNEARTLVNTPGNVLTATAMAEYAQQLAEQYGFEIEVLGKPEMEELGMGAILAVNQGSVEEPRLIVLKYQAQEEWKDVVGLVGKGITFDTGGYSLKTKTGIVGMKGDMGGAAAVLGAMRIVGELRPSKNVMAVIASTDNMISGNAFKPDDVITSLSGKTIEVLNTDAEGRLVLADAVTYAKQLGAEYLVDVATLTGGVITALGYDKTGALTNNESFFETFMEASVETGEFVWRLPLTERDKKRIRKSDVADLNNSPGGDGHMIFGGGFVGEFAENTPWIHLDIAGTSGASASHDLGPKGGTGVMVRTLATLIERMTEEDDE</sequence>
<dbReference type="InterPro" id="IPR023042">
    <property type="entry name" value="Peptidase_M17_leu_NH2_pept"/>
</dbReference>
<comment type="function">
    <text evidence="7 8">Presumably involved in the processing and regular turnover of intracellular proteins. Catalyzes the removal of unsubstituted N-terminal amino acids from various peptides.</text>
</comment>
<evidence type="ECO:0000313" key="10">
    <source>
        <dbReference type="EMBL" id="MFC4411361.1"/>
    </source>
</evidence>
<dbReference type="NCBIfam" id="NF002083">
    <property type="entry name" value="PRK00913.3-5"/>
    <property type="match status" value="1"/>
</dbReference>
<organism evidence="10 11">
    <name type="scientific">Chungangia koreensis</name>
    <dbReference type="NCBI Taxonomy" id="752657"/>
    <lineage>
        <taxon>Bacteria</taxon>
        <taxon>Bacillati</taxon>
        <taxon>Bacillota</taxon>
        <taxon>Bacilli</taxon>
        <taxon>Lactobacillales</taxon>
        <taxon>Chungangia</taxon>
    </lineage>
</organism>
<feature type="binding site" evidence="8">
    <location>
        <position position="264"/>
    </location>
    <ligand>
        <name>Mn(2+)</name>
        <dbReference type="ChEBI" id="CHEBI:29035"/>
        <label>2</label>
    </ligand>
</feature>
<dbReference type="SUPFAM" id="SSF52949">
    <property type="entry name" value="Macro domain-like"/>
    <property type="match status" value="1"/>
</dbReference>
<feature type="binding site" evidence="8">
    <location>
        <position position="348"/>
    </location>
    <ligand>
        <name>Mn(2+)</name>
        <dbReference type="ChEBI" id="CHEBI:29035"/>
        <label>1</label>
    </ligand>
</feature>
<feature type="domain" description="Cytosol aminopeptidase" evidence="9">
    <location>
        <begin position="344"/>
        <end position="351"/>
    </location>
</feature>
<feature type="binding site" evidence="8">
    <location>
        <position position="269"/>
    </location>
    <ligand>
        <name>Mn(2+)</name>
        <dbReference type="ChEBI" id="CHEBI:29035"/>
        <label>1</label>
    </ligand>
</feature>
<dbReference type="HAMAP" id="MF_00181">
    <property type="entry name" value="Cytosol_peptidase_M17"/>
    <property type="match status" value="1"/>
</dbReference>
<dbReference type="InterPro" id="IPR008283">
    <property type="entry name" value="Peptidase_M17_N"/>
</dbReference>
<dbReference type="SUPFAM" id="SSF53187">
    <property type="entry name" value="Zn-dependent exopeptidases"/>
    <property type="match status" value="1"/>
</dbReference>
<dbReference type="Proteomes" id="UP001595817">
    <property type="component" value="Unassembled WGS sequence"/>
</dbReference>
<evidence type="ECO:0000256" key="1">
    <source>
        <dbReference type="ARBA" id="ARBA00000135"/>
    </source>
</evidence>
<dbReference type="PANTHER" id="PTHR11963:SF23">
    <property type="entry name" value="CYTOSOL AMINOPEPTIDASE"/>
    <property type="match status" value="1"/>
</dbReference>
<dbReference type="NCBIfam" id="NF002073">
    <property type="entry name" value="PRK00913.1-2"/>
    <property type="match status" value="1"/>
</dbReference>
<dbReference type="PRINTS" id="PR00481">
    <property type="entry name" value="LAMNOPPTDASE"/>
</dbReference>
<feature type="binding site" evidence="8">
    <location>
        <position position="287"/>
    </location>
    <ligand>
        <name>Mn(2+)</name>
        <dbReference type="ChEBI" id="CHEBI:29035"/>
        <label>2</label>
    </ligand>
</feature>
<comment type="cofactor">
    <cofactor evidence="8">
        <name>Mn(2+)</name>
        <dbReference type="ChEBI" id="CHEBI:29035"/>
    </cofactor>
    <text evidence="8">Binds 2 manganese ions per subunit.</text>
</comment>
<accession>A0ABV8X622</accession>
<comment type="similarity">
    <text evidence="3 8">Belongs to the peptidase M17 family.</text>
</comment>
<feature type="binding site" evidence="8">
    <location>
        <position position="269"/>
    </location>
    <ligand>
        <name>Mn(2+)</name>
        <dbReference type="ChEBI" id="CHEBI:29035"/>
        <label>2</label>
    </ligand>
</feature>
<dbReference type="Gene3D" id="3.40.630.10">
    <property type="entry name" value="Zn peptidases"/>
    <property type="match status" value="1"/>
</dbReference>
<dbReference type="Pfam" id="PF02789">
    <property type="entry name" value="Peptidase_M17_N"/>
    <property type="match status" value="1"/>
</dbReference>
<dbReference type="PANTHER" id="PTHR11963">
    <property type="entry name" value="LEUCINE AMINOPEPTIDASE-RELATED"/>
    <property type="match status" value="1"/>
</dbReference>
<dbReference type="Pfam" id="PF00883">
    <property type="entry name" value="Peptidase_M17"/>
    <property type="match status" value="1"/>
</dbReference>
<keyword evidence="4 8" id="KW-0031">Aminopeptidase</keyword>
<comment type="catalytic activity">
    <reaction evidence="1 8">
        <text>Release of an N-terminal amino acid, Xaa-|-Yaa-, in which Xaa is preferably Leu, but may be other amino acids including Pro although not Arg or Lys, and Yaa may be Pro. Amino acid amides and methyl esters are also readily hydrolyzed, but rates on arylamides are exceedingly low.</text>
        <dbReference type="EC" id="3.4.11.1"/>
    </reaction>
</comment>
<dbReference type="InterPro" id="IPR011356">
    <property type="entry name" value="Leucine_aapep/pepB"/>
</dbReference>
<feature type="binding site" evidence="8">
    <location>
        <position position="348"/>
    </location>
    <ligand>
        <name>Mn(2+)</name>
        <dbReference type="ChEBI" id="CHEBI:29035"/>
        <label>2</label>
    </ligand>
</feature>
<dbReference type="Gene3D" id="3.40.220.10">
    <property type="entry name" value="Leucine Aminopeptidase, subunit E, domain 1"/>
    <property type="match status" value="1"/>
</dbReference>
<name>A0ABV8X622_9LACT</name>
<proteinExistence type="inferred from homology"/>
<comment type="subcellular location">
    <subcellularLocation>
        <location evidence="8">Cytoplasm</location>
    </subcellularLocation>
</comment>
<evidence type="ECO:0000256" key="6">
    <source>
        <dbReference type="ARBA" id="ARBA00022801"/>
    </source>
</evidence>
<evidence type="ECO:0000313" key="11">
    <source>
        <dbReference type="Proteomes" id="UP001595817"/>
    </source>
</evidence>
<keyword evidence="8" id="KW-0464">Manganese</keyword>
<dbReference type="InterPro" id="IPR000819">
    <property type="entry name" value="Peptidase_M17_C"/>
</dbReference>
<dbReference type="EC" id="3.4.11.1" evidence="8"/>
<feature type="binding site" evidence="8">
    <location>
        <position position="346"/>
    </location>
    <ligand>
        <name>Mn(2+)</name>
        <dbReference type="ChEBI" id="CHEBI:29035"/>
        <label>1</label>
    </ligand>
</feature>
<keyword evidence="8" id="KW-0479">Metal-binding</keyword>
<evidence type="ECO:0000256" key="3">
    <source>
        <dbReference type="ARBA" id="ARBA00009528"/>
    </source>
</evidence>
<keyword evidence="5 8" id="KW-0645">Protease</keyword>
<evidence type="ECO:0000259" key="9">
    <source>
        <dbReference type="PROSITE" id="PS00631"/>
    </source>
</evidence>
<dbReference type="PROSITE" id="PS00631">
    <property type="entry name" value="CYTOSOL_AP"/>
    <property type="match status" value="1"/>
</dbReference>
<dbReference type="CDD" id="cd00433">
    <property type="entry name" value="Peptidase_M17"/>
    <property type="match status" value="1"/>
</dbReference>
<gene>
    <name evidence="8" type="primary">pepA</name>
    <name evidence="10" type="ORF">ACFOZY_13110</name>
</gene>
<keyword evidence="8" id="KW-0963">Cytoplasm</keyword>
<evidence type="ECO:0000256" key="7">
    <source>
        <dbReference type="ARBA" id="ARBA00049972"/>
    </source>
</evidence>
<feature type="active site" evidence="8">
    <location>
        <position position="350"/>
    </location>
</feature>
<reference evidence="11" key="1">
    <citation type="journal article" date="2019" name="Int. J. Syst. Evol. Microbiol.">
        <title>The Global Catalogue of Microorganisms (GCM) 10K type strain sequencing project: providing services to taxonomists for standard genome sequencing and annotation.</title>
        <authorList>
            <consortium name="The Broad Institute Genomics Platform"/>
            <consortium name="The Broad Institute Genome Sequencing Center for Infectious Disease"/>
            <person name="Wu L."/>
            <person name="Ma J."/>
        </authorList>
    </citation>
    <scope>NUCLEOTIDE SEQUENCE [LARGE SCALE GENOMIC DNA]</scope>
    <source>
        <strain evidence="11">CCUG 59778</strain>
    </source>
</reference>